<feature type="region of interest" description="Disordered" evidence="1">
    <location>
        <begin position="1"/>
        <end position="31"/>
    </location>
</feature>
<feature type="compositionally biased region" description="Low complexity" evidence="1">
    <location>
        <begin position="1"/>
        <end position="13"/>
    </location>
</feature>
<protein>
    <submittedName>
        <fullName evidence="2">Uncharacterized protein</fullName>
    </submittedName>
</protein>
<dbReference type="RefSeq" id="WP_094453291.1">
    <property type="nucleotide sequence ID" value="NZ_NMVJ01000006.1"/>
</dbReference>
<name>A0A255EMV7_9ACTN</name>
<dbReference type="EMBL" id="NMVJ01000006">
    <property type="protein sequence ID" value="OYN90945.1"/>
    <property type="molecule type" value="Genomic_DNA"/>
</dbReference>
<comment type="caution">
    <text evidence="2">The sequence shown here is derived from an EMBL/GenBank/DDBJ whole genome shotgun (WGS) entry which is preliminary data.</text>
</comment>
<gene>
    <name evidence="2" type="ORF">CGZ91_05560</name>
</gene>
<dbReference type="AlphaFoldDB" id="A0A255EMV7"/>
<sequence length="125" mass="12999">MSGRLADAFAAFDDGAEPAEDTGRTRAQQSEPICVQVSQDGVRISLTDSALQLGPQQLGEQLSAAVTAALAQPSAAPAEPAEQTSPASPATPASPISPERDTPQQFDSLAAMNAYFTKLIEDRLT</sequence>
<proteinExistence type="predicted"/>
<evidence type="ECO:0000313" key="2">
    <source>
        <dbReference type="EMBL" id="OYN90945.1"/>
    </source>
</evidence>
<organism evidence="2 3">
    <name type="scientific">Parenemella sanctibonifatiensis</name>
    <dbReference type="NCBI Taxonomy" id="2016505"/>
    <lineage>
        <taxon>Bacteria</taxon>
        <taxon>Bacillati</taxon>
        <taxon>Actinomycetota</taxon>
        <taxon>Actinomycetes</taxon>
        <taxon>Propionibacteriales</taxon>
        <taxon>Propionibacteriaceae</taxon>
        <taxon>Parenemella</taxon>
    </lineage>
</organism>
<dbReference type="Proteomes" id="UP000216300">
    <property type="component" value="Unassembled WGS sequence"/>
</dbReference>
<reference evidence="2 3" key="1">
    <citation type="submission" date="2017-07" db="EMBL/GenBank/DDBJ databases">
        <title>Draft whole genome sequences of clinical Proprionibacteriaceae strains.</title>
        <authorList>
            <person name="Bernier A.-M."/>
            <person name="Bernard K."/>
            <person name="Domingo M.-C."/>
        </authorList>
    </citation>
    <scope>NUCLEOTIDE SEQUENCE [LARGE SCALE GENOMIC DNA]</scope>
    <source>
        <strain evidence="2 3">NML 150081</strain>
    </source>
</reference>
<keyword evidence="3" id="KW-1185">Reference proteome</keyword>
<feature type="compositionally biased region" description="Low complexity" evidence="1">
    <location>
        <begin position="69"/>
        <end position="97"/>
    </location>
</feature>
<feature type="region of interest" description="Disordered" evidence="1">
    <location>
        <begin position="69"/>
        <end position="104"/>
    </location>
</feature>
<accession>A0A255EMV7</accession>
<evidence type="ECO:0000313" key="3">
    <source>
        <dbReference type="Proteomes" id="UP000216300"/>
    </source>
</evidence>
<evidence type="ECO:0000256" key="1">
    <source>
        <dbReference type="SAM" id="MobiDB-lite"/>
    </source>
</evidence>